<keyword evidence="8" id="KW-1185">Reference proteome</keyword>
<gene>
    <name evidence="7" type="ORF">BKA23_2750</name>
</gene>
<dbReference type="GO" id="GO:0046872">
    <property type="term" value="F:metal ion binding"/>
    <property type="evidence" value="ECO:0007669"/>
    <property type="project" value="InterPro"/>
</dbReference>
<proteinExistence type="predicted"/>
<dbReference type="EMBL" id="VIVQ01000002">
    <property type="protein sequence ID" value="TWE10390.1"/>
    <property type="molecule type" value="Genomic_DNA"/>
</dbReference>
<dbReference type="GO" id="GO:0005524">
    <property type="term" value="F:ATP binding"/>
    <property type="evidence" value="ECO:0007669"/>
    <property type="project" value="UniProtKB-UniRule"/>
</dbReference>
<dbReference type="AlphaFoldDB" id="A0A561E484"/>
<evidence type="ECO:0000256" key="5">
    <source>
        <dbReference type="PROSITE-ProRule" id="PRU00409"/>
    </source>
</evidence>
<evidence type="ECO:0000313" key="8">
    <source>
        <dbReference type="Proteomes" id="UP000318297"/>
    </source>
</evidence>
<protein>
    <submittedName>
        <fullName evidence="7">Carbamoyl-phosphate synthase L subunit-like protein</fullName>
    </submittedName>
</protein>
<evidence type="ECO:0000256" key="1">
    <source>
        <dbReference type="ARBA" id="ARBA00022598"/>
    </source>
</evidence>
<dbReference type="GO" id="GO:0006164">
    <property type="term" value="P:purine nucleotide biosynthetic process"/>
    <property type="evidence" value="ECO:0007669"/>
    <property type="project" value="UniProtKB-KW"/>
</dbReference>
<dbReference type="PANTHER" id="PTHR43585">
    <property type="entry name" value="FUMIPYRROLE BIOSYNTHESIS PROTEIN C"/>
    <property type="match status" value="1"/>
</dbReference>
<keyword evidence="1" id="KW-0436">Ligase</keyword>
<dbReference type="InterPro" id="IPR003135">
    <property type="entry name" value="ATP-grasp_carboxylate-amine"/>
</dbReference>
<reference evidence="7 8" key="1">
    <citation type="submission" date="2019-06" db="EMBL/GenBank/DDBJ databases">
        <title>Sequencing the genomes of 1000 actinobacteria strains.</title>
        <authorList>
            <person name="Klenk H.-P."/>
        </authorList>
    </citation>
    <scope>NUCLEOTIDE SEQUENCE [LARGE SCALE GENOMIC DNA]</scope>
    <source>
        <strain evidence="7 8">DSM 19560</strain>
    </source>
</reference>
<organism evidence="7 8">
    <name type="scientific">Rudaeicoccus suwonensis</name>
    <dbReference type="NCBI Taxonomy" id="657409"/>
    <lineage>
        <taxon>Bacteria</taxon>
        <taxon>Bacillati</taxon>
        <taxon>Actinomycetota</taxon>
        <taxon>Actinomycetes</taxon>
        <taxon>Micrococcales</taxon>
        <taxon>Dermacoccaceae</taxon>
        <taxon>Rudaeicoccus</taxon>
    </lineage>
</organism>
<sequence>MLARIRWLTVNVVFVEPNFPRNQREYPRALAAVGATVMAVGETPWEWLDEELQSWITHYYQVGSVTDVDQLRQAVQHFQSIGWVDRLEATIEAHTLPAAIVREECGIPGTSVRTTWLCRDKPAMKEALRSAGVPTAASAAVGSLEQLRAFTDEHGFPIILKPRDGAGASGTMRLDSEDQLAAALASYTGVESIAVEEFVEGHEGFYDTVSVDGGIALDFACHYYPGVLEAMRTRWISPQYISTNRVDSAGFYGELRELGERVNEVLGIQTSATHMEYFNGPKGLRFSEIGARPPGVGCWDLYAVGNEMDIYRAWADAIVHGQVWHRPSRAYAAGIIALRPDRDGRITHIDGIDEIQHRYAEWVIDAHLPVGAPTQPVEAGYMANAWIRLRHPDYDVLRGMLDDVGRTVQVHAE</sequence>
<dbReference type="InterPro" id="IPR013815">
    <property type="entry name" value="ATP_grasp_subdomain_1"/>
</dbReference>
<evidence type="ECO:0000313" key="7">
    <source>
        <dbReference type="EMBL" id="TWE10390.1"/>
    </source>
</evidence>
<evidence type="ECO:0000256" key="3">
    <source>
        <dbReference type="ARBA" id="ARBA00022755"/>
    </source>
</evidence>
<dbReference type="GO" id="GO:0016874">
    <property type="term" value="F:ligase activity"/>
    <property type="evidence" value="ECO:0007669"/>
    <property type="project" value="UniProtKB-KW"/>
</dbReference>
<dbReference type="Gene3D" id="3.30.1490.20">
    <property type="entry name" value="ATP-grasp fold, A domain"/>
    <property type="match status" value="1"/>
</dbReference>
<evidence type="ECO:0000256" key="2">
    <source>
        <dbReference type="ARBA" id="ARBA00022741"/>
    </source>
</evidence>
<dbReference type="PROSITE" id="PS50975">
    <property type="entry name" value="ATP_GRASP"/>
    <property type="match status" value="1"/>
</dbReference>
<keyword evidence="3" id="KW-0658">Purine biosynthesis</keyword>
<keyword evidence="4 5" id="KW-0067">ATP-binding</keyword>
<dbReference type="Gene3D" id="3.30.470.20">
    <property type="entry name" value="ATP-grasp fold, B domain"/>
    <property type="match status" value="1"/>
</dbReference>
<feature type="domain" description="ATP-grasp" evidence="6">
    <location>
        <begin position="125"/>
        <end position="319"/>
    </location>
</feature>
<accession>A0A561E484</accession>
<keyword evidence="2 5" id="KW-0547">Nucleotide-binding</keyword>
<dbReference type="PANTHER" id="PTHR43585:SF2">
    <property type="entry name" value="ATP-GRASP ENZYME FSQD"/>
    <property type="match status" value="1"/>
</dbReference>
<name>A0A561E484_9MICO</name>
<dbReference type="InterPro" id="IPR011761">
    <property type="entry name" value="ATP-grasp"/>
</dbReference>
<dbReference type="Proteomes" id="UP000318297">
    <property type="component" value="Unassembled WGS sequence"/>
</dbReference>
<dbReference type="SUPFAM" id="SSF56059">
    <property type="entry name" value="Glutathione synthetase ATP-binding domain-like"/>
    <property type="match status" value="1"/>
</dbReference>
<dbReference type="Pfam" id="PF02222">
    <property type="entry name" value="ATP-grasp"/>
    <property type="match status" value="1"/>
</dbReference>
<dbReference type="InterPro" id="IPR052032">
    <property type="entry name" value="ATP-dep_AA_Ligase"/>
</dbReference>
<evidence type="ECO:0000256" key="4">
    <source>
        <dbReference type="ARBA" id="ARBA00022840"/>
    </source>
</evidence>
<evidence type="ECO:0000259" key="6">
    <source>
        <dbReference type="PROSITE" id="PS50975"/>
    </source>
</evidence>
<comment type="caution">
    <text evidence="7">The sequence shown here is derived from an EMBL/GenBank/DDBJ whole genome shotgun (WGS) entry which is preliminary data.</text>
</comment>
<dbReference type="Gene3D" id="3.40.50.20">
    <property type="match status" value="1"/>
</dbReference>